<feature type="non-terminal residue" evidence="3">
    <location>
        <position position="1"/>
    </location>
</feature>
<dbReference type="EMBL" id="JAMKFB020000021">
    <property type="protein sequence ID" value="KAL0162857.1"/>
    <property type="molecule type" value="Genomic_DNA"/>
</dbReference>
<dbReference type="PANTHER" id="PTHR12299">
    <property type="entry name" value="HYALURONIC ACID-BINDING PROTEIN 4"/>
    <property type="match status" value="1"/>
</dbReference>
<name>A0ABD0NLR8_CIRMR</name>
<feature type="compositionally biased region" description="Gly residues" evidence="1">
    <location>
        <begin position="89"/>
        <end position="102"/>
    </location>
</feature>
<evidence type="ECO:0000256" key="1">
    <source>
        <dbReference type="SAM" id="MobiDB-lite"/>
    </source>
</evidence>
<feature type="domain" description="Hyaluronan/mRNA-binding protein" evidence="2">
    <location>
        <begin position="8"/>
        <end position="35"/>
    </location>
</feature>
<evidence type="ECO:0000313" key="3">
    <source>
        <dbReference type="EMBL" id="KAL0162857.1"/>
    </source>
</evidence>
<sequence length="102" mass="11394">TEEVIEVALEMTLDEWKALQEQSRPKVELNIRKADTSVPSKAVVIHKSKFLQKRHNGLDEEDVVFRRPTNDITCQLEINFGSLARPTRGGRGGRGGRGRGAP</sequence>
<reference evidence="3 4" key="1">
    <citation type="submission" date="2024-05" db="EMBL/GenBank/DDBJ databases">
        <title>Genome sequencing and assembly of Indian major carp, Cirrhinus mrigala (Hamilton, 1822).</title>
        <authorList>
            <person name="Mohindra V."/>
            <person name="Chowdhury L.M."/>
            <person name="Lal K."/>
            <person name="Jena J.K."/>
        </authorList>
    </citation>
    <scope>NUCLEOTIDE SEQUENCE [LARGE SCALE GENOMIC DNA]</scope>
    <source>
        <strain evidence="3">CM1030</strain>
        <tissue evidence="3">Blood</tissue>
    </source>
</reference>
<feature type="non-terminal residue" evidence="3">
    <location>
        <position position="102"/>
    </location>
</feature>
<keyword evidence="4" id="KW-1185">Reference proteome</keyword>
<comment type="caution">
    <text evidence="3">The sequence shown here is derived from an EMBL/GenBank/DDBJ whole genome shotgun (WGS) entry which is preliminary data.</text>
</comment>
<dbReference type="AlphaFoldDB" id="A0ABD0NLR8"/>
<gene>
    <name evidence="3" type="ORF">M9458_042253</name>
</gene>
<organism evidence="3 4">
    <name type="scientific">Cirrhinus mrigala</name>
    <name type="common">Mrigala</name>
    <dbReference type="NCBI Taxonomy" id="683832"/>
    <lineage>
        <taxon>Eukaryota</taxon>
        <taxon>Metazoa</taxon>
        <taxon>Chordata</taxon>
        <taxon>Craniata</taxon>
        <taxon>Vertebrata</taxon>
        <taxon>Euteleostomi</taxon>
        <taxon>Actinopterygii</taxon>
        <taxon>Neopterygii</taxon>
        <taxon>Teleostei</taxon>
        <taxon>Ostariophysi</taxon>
        <taxon>Cypriniformes</taxon>
        <taxon>Cyprinidae</taxon>
        <taxon>Labeoninae</taxon>
        <taxon>Labeonini</taxon>
        <taxon>Cirrhinus</taxon>
    </lineage>
</organism>
<feature type="region of interest" description="Disordered" evidence="1">
    <location>
        <begin position="83"/>
        <end position="102"/>
    </location>
</feature>
<dbReference type="InterPro" id="IPR039764">
    <property type="entry name" value="HABP4/SERBP1-like"/>
</dbReference>
<accession>A0ABD0NLR8</accession>
<evidence type="ECO:0000313" key="4">
    <source>
        <dbReference type="Proteomes" id="UP001529510"/>
    </source>
</evidence>
<protein>
    <recommendedName>
        <fullName evidence="2">Hyaluronan/mRNA-binding protein domain-containing protein</fullName>
    </recommendedName>
</protein>
<evidence type="ECO:0000259" key="2">
    <source>
        <dbReference type="Pfam" id="PF04774"/>
    </source>
</evidence>
<dbReference type="Proteomes" id="UP001529510">
    <property type="component" value="Unassembled WGS sequence"/>
</dbReference>
<dbReference type="InterPro" id="IPR006861">
    <property type="entry name" value="HABP4_PAIRBP1-bd"/>
</dbReference>
<dbReference type="PANTHER" id="PTHR12299:SF30">
    <property type="entry name" value="INTRACELLULAR HYALURONAN-BINDING PROTEIN 4"/>
    <property type="match status" value="1"/>
</dbReference>
<dbReference type="Pfam" id="PF04774">
    <property type="entry name" value="HABP4_PAI-RBP1"/>
    <property type="match status" value="1"/>
</dbReference>
<proteinExistence type="predicted"/>